<dbReference type="RefSeq" id="WP_188896183.1">
    <property type="nucleotide sequence ID" value="NZ_BMMZ01000007.1"/>
</dbReference>
<sequence length="72" mass="8068">MSDTTTESTDYDPELVVTAMLAAARLTVSDEEKAQMIKDFPVMRASADELYLPELEFYEPAPKFNPAAYYPA</sequence>
<organism evidence="1 2">
    <name type="scientific">Microlunatus endophyticus</name>
    <dbReference type="NCBI Taxonomy" id="1716077"/>
    <lineage>
        <taxon>Bacteria</taxon>
        <taxon>Bacillati</taxon>
        <taxon>Actinomycetota</taxon>
        <taxon>Actinomycetes</taxon>
        <taxon>Propionibacteriales</taxon>
        <taxon>Propionibacteriaceae</taxon>
        <taxon>Microlunatus</taxon>
    </lineage>
</organism>
<reference evidence="1" key="1">
    <citation type="journal article" date="2014" name="Int. J. Syst. Evol. Microbiol.">
        <title>Complete genome sequence of Corynebacterium casei LMG S-19264T (=DSM 44701T), isolated from a smear-ripened cheese.</title>
        <authorList>
            <consortium name="US DOE Joint Genome Institute (JGI-PGF)"/>
            <person name="Walter F."/>
            <person name="Albersmeier A."/>
            <person name="Kalinowski J."/>
            <person name="Ruckert C."/>
        </authorList>
    </citation>
    <scope>NUCLEOTIDE SEQUENCE</scope>
    <source>
        <strain evidence="1">CGMCC 4.7306</strain>
    </source>
</reference>
<proteinExistence type="predicted"/>
<name>A0A917SCY4_9ACTN</name>
<evidence type="ECO:0000313" key="2">
    <source>
        <dbReference type="Proteomes" id="UP000613840"/>
    </source>
</evidence>
<dbReference type="EMBL" id="BMMZ01000007">
    <property type="protein sequence ID" value="GGL69362.1"/>
    <property type="molecule type" value="Genomic_DNA"/>
</dbReference>
<comment type="caution">
    <text evidence="1">The sequence shown here is derived from an EMBL/GenBank/DDBJ whole genome shotgun (WGS) entry which is preliminary data.</text>
</comment>
<accession>A0A917SCY4</accession>
<dbReference type="AlphaFoldDB" id="A0A917SCY4"/>
<dbReference type="Proteomes" id="UP000613840">
    <property type="component" value="Unassembled WGS sequence"/>
</dbReference>
<gene>
    <name evidence="1" type="ORF">GCM10011575_29970</name>
</gene>
<evidence type="ECO:0000313" key="1">
    <source>
        <dbReference type="EMBL" id="GGL69362.1"/>
    </source>
</evidence>
<protein>
    <submittedName>
        <fullName evidence="1">Uncharacterized protein</fullName>
    </submittedName>
</protein>
<keyword evidence="2" id="KW-1185">Reference proteome</keyword>
<reference evidence="1" key="2">
    <citation type="submission" date="2020-09" db="EMBL/GenBank/DDBJ databases">
        <authorList>
            <person name="Sun Q."/>
            <person name="Zhou Y."/>
        </authorList>
    </citation>
    <scope>NUCLEOTIDE SEQUENCE</scope>
    <source>
        <strain evidence="1">CGMCC 4.7306</strain>
    </source>
</reference>